<dbReference type="FunFam" id="1.10.10.60:FF:000012">
    <property type="entry name" value="Metastasis-associated 1 family, member 3"/>
    <property type="match status" value="1"/>
</dbReference>
<dbReference type="Proteomes" id="UP001165740">
    <property type="component" value="Chromosome 5"/>
</dbReference>
<evidence type="ECO:0000256" key="4">
    <source>
        <dbReference type="ARBA" id="ARBA00023125"/>
    </source>
</evidence>
<dbReference type="PROSITE" id="PS51293">
    <property type="entry name" value="SANT"/>
    <property type="match status" value="1"/>
</dbReference>
<keyword evidence="2" id="KW-0863">Zinc-finger</keyword>
<keyword evidence="5" id="KW-0539">Nucleus</keyword>
<evidence type="ECO:0000313" key="10">
    <source>
        <dbReference type="RefSeq" id="XP_055886398.1"/>
    </source>
</evidence>
<dbReference type="AlphaFoldDB" id="A0A9W3AH05"/>
<feature type="compositionally biased region" description="Polar residues" evidence="6">
    <location>
        <begin position="1"/>
        <end position="20"/>
    </location>
</feature>
<feature type="region of interest" description="Disordered" evidence="6">
    <location>
        <begin position="1"/>
        <end position="32"/>
    </location>
</feature>
<feature type="compositionally biased region" description="Acidic residues" evidence="6">
    <location>
        <begin position="154"/>
        <end position="166"/>
    </location>
</feature>
<feature type="compositionally biased region" description="Basic and acidic residues" evidence="6">
    <location>
        <begin position="455"/>
        <end position="474"/>
    </location>
</feature>
<keyword evidence="3" id="KW-0862">Zinc</keyword>
<dbReference type="PANTHER" id="PTHR10865">
    <property type="entry name" value="METASTASIS-ASSOCIATED PROTEIN AND MESODERM INDUCTION EARLY RESPONSE PROTEIN"/>
    <property type="match status" value="1"/>
</dbReference>
<evidence type="ECO:0000259" key="8">
    <source>
        <dbReference type="PROSITE" id="PS51293"/>
    </source>
</evidence>
<evidence type="ECO:0000256" key="6">
    <source>
        <dbReference type="SAM" id="MobiDB-lite"/>
    </source>
</evidence>
<sequence length="601" mass="67527">MSTSVRNLTNVVQSDETSSPDTDKDFDPSADMMVHDYDDERTLDEEEAMTSGESCTGELDDLQKESEMPIEELMAQYAAGAVTADVADNSPSASSSSDDEEIVDNDHHVSLHKGSNSQSGLHSNIGGDDIDLVPSASRSQTGRLLRSTSHPESGDSESSSDDENYEPIEEHKKTIQVGSDFQAVIPVGLSVYGDAPAYENEDRLLWDPSKIKDEAALNDYLCNVQREVDRKLYAVSSIPRGKHIRDDEQALFLLLQCDNNIEEAERRRKMQAVPPTGKHLRFCLNIFFFILKKYLKIYIFHLCLDVMSLWSEDECRNFEDGLRLYGKNFHEIHHNKVRTRSVFELVHFYYLWKKTERHDIFAAKTRAEKRKYSLNPGVTDHMDRFLEEQEVELHQLMVPQNSEVKIDTNDDEKSMGIFSTGKTTIMSPSRHSDRGLAKADHLTPSKRPNYHHHSDHNGSSHSSPDHLAPKRLKLETVSPNDQLSPRRQKLPEDTSRLSPCLSSAPSDKILERNSELMAQPNHVDSSSTSLPVVVDDYGKKSPSMEKHCVVEHLPLPTISPCKSPSGALLQTGKQTNTAGDTTNPDITNCNLKPMLSEPVVQ</sequence>
<dbReference type="InterPro" id="IPR040138">
    <property type="entry name" value="MIER/MTA"/>
</dbReference>
<protein>
    <submittedName>
        <fullName evidence="10">Mesoderm induction early response protein 1-like isoform X1</fullName>
    </submittedName>
</protein>
<dbReference type="SUPFAM" id="SSF46689">
    <property type="entry name" value="Homeodomain-like"/>
    <property type="match status" value="1"/>
</dbReference>
<feature type="region of interest" description="Disordered" evidence="6">
    <location>
        <begin position="110"/>
        <end position="166"/>
    </location>
</feature>
<dbReference type="GO" id="GO:0000122">
    <property type="term" value="P:negative regulation of transcription by RNA polymerase II"/>
    <property type="evidence" value="ECO:0007669"/>
    <property type="project" value="TreeGrafter"/>
</dbReference>
<evidence type="ECO:0000256" key="3">
    <source>
        <dbReference type="ARBA" id="ARBA00022833"/>
    </source>
</evidence>
<feature type="domain" description="ELM2" evidence="7">
    <location>
        <begin position="173"/>
        <end position="272"/>
    </location>
</feature>
<dbReference type="PANTHER" id="PTHR10865:SF28">
    <property type="entry name" value="ELM2 DOMAIN-CONTAINING PROTEIN"/>
    <property type="match status" value="1"/>
</dbReference>
<dbReference type="CDD" id="cd11661">
    <property type="entry name" value="SANT_MTA3_like"/>
    <property type="match status" value="1"/>
</dbReference>
<feature type="region of interest" description="Disordered" evidence="6">
    <location>
        <begin position="402"/>
        <end position="505"/>
    </location>
</feature>
<name>A0A9W3AH05_BIOGL</name>
<dbReference type="RefSeq" id="XP_055886398.1">
    <property type="nucleotide sequence ID" value="XM_056030423.1"/>
</dbReference>
<feature type="domain" description="SANT" evidence="8">
    <location>
        <begin position="305"/>
        <end position="357"/>
    </location>
</feature>
<dbReference type="InterPro" id="IPR009057">
    <property type="entry name" value="Homeodomain-like_sf"/>
</dbReference>
<dbReference type="SMART" id="SM00717">
    <property type="entry name" value="SANT"/>
    <property type="match status" value="1"/>
</dbReference>
<dbReference type="InterPro" id="IPR000949">
    <property type="entry name" value="ELM2_dom"/>
</dbReference>
<dbReference type="OMA" id="IDIANCM"/>
<evidence type="ECO:0000256" key="5">
    <source>
        <dbReference type="ARBA" id="ARBA00023242"/>
    </source>
</evidence>
<feature type="compositionally biased region" description="Polar residues" evidence="6">
    <location>
        <begin position="496"/>
        <end position="505"/>
    </location>
</feature>
<reference evidence="10" key="1">
    <citation type="submission" date="2025-08" db="UniProtKB">
        <authorList>
            <consortium name="RefSeq"/>
        </authorList>
    </citation>
    <scope>IDENTIFICATION</scope>
</reference>
<gene>
    <name evidence="10" type="primary">LOC106067185</name>
</gene>
<dbReference type="GO" id="GO:0042826">
    <property type="term" value="F:histone deacetylase binding"/>
    <property type="evidence" value="ECO:0007669"/>
    <property type="project" value="TreeGrafter"/>
</dbReference>
<proteinExistence type="predicted"/>
<feature type="compositionally biased region" description="Polar residues" evidence="6">
    <location>
        <begin position="113"/>
        <end position="122"/>
    </location>
</feature>
<dbReference type="GO" id="GO:0003714">
    <property type="term" value="F:transcription corepressor activity"/>
    <property type="evidence" value="ECO:0007669"/>
    <property type="project" value="TreeGrafter"/>
</dbReference>
<dbReference type="SMART" id="SM01189">
    <property type="entry name" value="ELM2"/>
    <property type="match status" value="1"/>
</dbReference>
<evidence type="ECO:0000259" key="7">
    <source>
        <dbReference type="PROSITE" id="PS51156"/>
    </source>
</evidence>
<organism evidence="9 10">
    <name type="scientific">Biomphalaria glabrata</name>
    <name type="common">Bloodfluke planorb</name>
    <name type="synonym">Freshwater snail</name>
    <dbReference type="NCBI Taxonomy" id="6526"/>
    <lineage>
        <taxon>Eukaryota</taxon>
        <taxon>Metazoa</taxon>
        <taxon>Spiralia</taxon>
        <taxon>Lophotrochozoa</taxon>
        <taxon>Mollusca</taxon>
        <taxon>Gastropoda</taxon>
        <taxon>Heterobranchia</taxon>
        <taxon>Euthyneura</taxon>
        <taxon>Panpulmonata</taxon>
        <taxon>Hygrophila</taxon>
        <taxon>Lymnaeoidea</taxon>
        <taxon>Planorbidae</taxon>
        <taxon>Biomphalaria</taxon>
    </lineage>
</organism>
<keyword evidence="9" id="KW-1185">Reference proteome</keyword>
<keyword evidence="4" id="KW-0238">DNA-binding</keyword>
<dbReference type="GO" id="GO:0003677">
    <property type="term" value="F:DNA binding"/>
    <property type="evidence" value="ECO:0007669"/>
    <property type="project" value="UniProtKB-KW"/>
</dbReference>
<dbReference type="GeneID" id="106067185"/>
<dbReference type="InterPro" id="IPR017884">
    <property type="entry name" value="SANT_dom"/>
</dbReference>
<dbReference type="PROSITE" id="PS51156">
    <property type="entry name" value="ELM2"/>
    <property type="match status" value="1"/>
</dbReference>
<evidence type="ECO:0000256" key="2">
    <source>
        <dbReference type="ARBA" id="ARBA00022771"/>
    </source>
</evidence>
<accession>A0A9W3AH05</accession>
<keyword evidence="1" id="KW-0479">Metal-binding</keyword>
<dbReference type="Gene3D" id="1.10.10.60">
    <property type="entry name" value="Homeodomain-like"/>
    <property type="match status" value="1"/>
</dbReference>
<dbReference type="GO" id="GO:0005654">
    <property type="term" value="C:nucleoplasm"/>
    <property type="evidence" value="ECO:0007669"/>
    <property type="project" value="TreeGrafter"/>
</dbReference>
<evidence type="ECO:0000313" key="9">
    <source>
        <dbReference type="Proteomes" id="UP001165740"/>
    </source>
</evidence>
<feature type="compositionally biased region" description="Basic and acidic residues" evidence="6">
    <location>
        <begin position="404"/>
        <end position="414"/>
    </location>
</feature>
<dbReference type="GO" id="GO:0008270">
    <property type="term" value="F:zinc ion binding"/>
    <property type="evidence" value="ECO:0007669"/>
    <property type="project" value="UniProtKB-KW"/>
</dbReference>
<feature type="compositionally biased region" description="Basic and acidic residues" evidence="6">
    <location>
        <begin position="21"/>
        <end position="32"/>
    </location>
</feature>
<feature type="compositionally biased region" description="Basic and acidic residues" evidence="6">
    <location>
        <begin position="430"/>
        <end position="443"/>
    </location>
</feature>
<dbReference type="Pfam" id="PF01448">
    <property type="entry name" value="ELM2"/>
    <property type="match status" value="1"/>
</dbReference>
<evidence type="ECO:0000256" key="1">
    <source>
        <dbReference type="ARBA" id="ARBA00022723"/>
    </source>
</evidence>
<feature type="compositionally biased region" description="Polar residues" evidence="6">
    <location>
        <begin position="420"/>
        <end position="429"/>
    </location>
</feature>
<dbReference type="InterPro" id="IPR001005">
    <property type="entry name" value="SANT/Myb"/>
</dbReference>
<dbReference type="OrthoDB" id="5916873at2759"/>